<accession>U1HJK9</accession>
<dbReference type="RefSeq" id="XP_007805174.1">
    <property type="nucleotide sequence ID" value="XM_007806983.1"/>
</dbReference>
<evidence type="ECO:0000313" key="3">
    <source>
        <dbReference type="Proteomes" id="UP000019373"/>
    </source>
</evidence>
<reference evidence="3" key="1">
    <citation type="journal article" date="2014" name="BMC Genomics">
        <title>Genome characteristics reveal the impact of lichenization on lichen-forming fungus Endocarpon pusillum Hedwig (Verrucariales, Ascomycota).</title>
        <authorList>
            <person name="Wang Y.-Y."/>
            <person name="Liu B."/>
            <person name="Zhang X.-Y."/>
            <person name="Zhou Q.-M."/>
            <person name="Zhang T."/>
            <person name="Li H."/>
            <person name="Yu Y.-F."/>
            <person name="Zhang X.-L."/>
            <person name="Hao X.-Y."/>
            <person name="Wang M."/>
            <person name="Wang L."/>
            <person name="Wei J.-C."/>
        </authorList>
    </citation>
    <scope>NUCLEOTIDE SEQUENCE [LARGE SCALE GENOMIC DNA]</scope>
    <source>
        <strain evidence="3">Z07020 / HMAS-L-300199</strain>
    </source>
</reference>
<sequence length="243" mass="26282">MSCSSLSCRVCVRSALWFNELLDRSVSSGPAQLLLLDHRVDSTEELRLGVEADCLEDEYVDALDGTRSISVLLVEVLEHDVVQLTAPEIPGVDDSLGALIDTALGPFLGEGPRTFSDFLTPERQQQLMVAQKPNEQKKPTEWQTRGLALRELANGTFSRAGTFKHQRGVPSSPKDGNLRVAARAPPPPTYSNHVGDAGDNSGAAEERYIAAPVLTTGSQSLFAGLAKVDLTIVWISSRCIIIL</sequence>
<organism evidence="2 3">
    <name type="scientific">Endocarpon pusillum (strain Z07020 / HMAS-L-300199)</name>
    <name type="common">Lichen-forming fungus</name>
    <dbReference type="NCBI Taxonomy" id="1263415"/>
    <lineage>
        <taxon>Eukaryota</taxon>
        <taxon>Fungi</taxon>
        <taxon>Dikarya</taxon>
        <taxon>Ascomycota</taxon>
        <taxon>Pezizomycotina</taxon>
        <taxon>Eurotiomycetes</taxon>
        <taxon>Chaetothyriomycetidae</taxon>
        <taxon>Verrucariales</taxon>
        <taxon>Verrucariaceae</taxon>
        <taxon>Endocarpon</taxon>
    </lineage>
</organism>
<evidence type="ECO:0000313" key="2">
    <source>
        <dbReference type="EMBL" id="ERF69114.1"/>
    </source>
</evidence>
<dbReference type="EMBL" id="KE721469">
    <property type="protein sequence ID" value="ERF69114.1"/>
    <property type="molecule type" value="Genomic_DNA"/>
</dbReference>
<dbReference type="HOGENOM" id="CLU_1142592_0_0_1"/>
<dbReference type="AlphaFoldDB" id="U1HJK9"/>
<dbReference type="GeneID" id="19236129"/>
<protein>
    <submittedName>
        <fullName evidence="2">Uncharacterized protein</fullName>
    </submittedName>
</protein>
<dbReference type="Proteomes" id="UP000019373">
    <property type="component" value="Unassembled WGS sequence"/>
</dbReference>
<evidence type="ECO:0000256" key="1">
    <source>
        <dbReference type="SAM" id="MobiDB-lite"/>
    </source>
</evidence>
<gene>
    <name evidence="2" type="ORF">EPUS_01070</name>
</gene>
<name>U1HJK9_ENDPU</name>
<feature type="region of interest" description="Disordered" evidence="1">
    <location>
        <begin position="163"/>
        <end position="201"/>
    </location>
</feature>
<keyword evidence="3" id="KW-1185">Reference proteome</keyword>
<proteinExistence type="predicted"/>